<reference evidence="4" key="1">
    <citation type="submission" date="2021-01" db="EMBL/GenBank/DDBJ databases">
        <authorList>
            <person name="Corre E."/>
            <person name="Pelletier E."/>
            <person name="Niang G."/>
            <person name="Scheremetjew M."/>
            <person name="Finn R."/>
            <person name="Kale V."/>
            <person name="Holt S."/>
            <person name="Cochrane G."/>
            <person name="Meng A."/>
            <person name="Brown T."/>
            <person name="Cohen L."/>
        </authorList>
    </citation>
    <scope>NUCLEOTIDE SEQUENCE</scope>
    <source>
        <strain evidence="4">CCCM811</strain>
    </source>
</reference>
<dbReference type="EMBL" id="HBIV01028299">
    <property type="protein sequence ID" value="CAE0668629.1"/>
    <property type="molecule type" value="Transcribed_RNA"/>
</dbReference>
<dbReference type="Gene3D" id="3.40.50.1820">
    <property type="entry name" value="alpha/beta hydrolase"/>
    <property type="match status" value="1"/>
</dbReference>
<evidence type="ECO:0000259" key="3">
    <source>
        <dbReference type="Pfam" id="PF01764"/>
    </source>
</evidence>
<dbReference type="PANTHER" id="PTHR45856">
    <property type="entry name" value="ALPHA/BETA-HYDROLASES SUPERFAMILY PROTEIN"/>
    <property type="match status" value="1"/>
</dbReference>
<name>A0A6V3P1D9_9EUKA</name>
<dbReference type="InterPro" id="IPR029058">
    <property type="entry name" value="AB_hydrolase_fold"/>
</dbReference>
<evidence type="ECO:0000313" key="5">
    <source>
        <dbReference type="EMBL" id="CAE0668633.1"/>
    </source>
</evidence>
<dbReference type="SUPFAM" id="SSF53474">
    <property type="entry name" value="alpha/beta-Hydrolases"/>
    <property type="match status" value="1"/>
</dbReference>
<evidence type="ECO:0000256" key="2">
    <source>
        <dbReference type="SAM" id="Phobius"/>
    </source>
</evidence>
<feature type="transmembrane region" description="Helical" evidence="2">
    <location>
        <begin position="21"/>
        <end position="40"/>
    </location>
</feature>
<proteinExistence type="predicted"/>
<feature type="region of interest" description="Disordered" evidence="1">
    <location>
        <begin position="590"/>
        <end position="619"/>
    </location>
</feature>
<keyword evidence="2" id="KW-0472">Membrane</keyword>
<gene>
    <name evidence="4" type="ORF">LGLO00237_LOCUS20254</name>
    <name evidence="5" type="ORF">LGLO00237_LOCUS20258</name>
</gene>
<organism evidence="4">
    <name type="scientific">Lotharella globosa</name>
    <dbReference type="NCBI Taxonomy" id="91324"/>
    <lineage>
        <taxon>Eukaryota</taxon>
        <taxon>Sar</taxon>
        <taxon>Rhizaria</taxon>
        <taxon>Cercozoa</taxon>
        <taxon>Chlorarachniophyceae</taxon>
        <taxon>Lotharella</taxon>
    </lineage>
</organism>
<evidence type="ECO:0000256" key="1">
    <source>
        <dbReference type="SAM" id="MobiDB-lite"/>
    </source>
</evidence>
<protein>
    <recommendedName>
        <fullName evidence="3">Fungal lipase-type domain-containing protein</fullName>
    </recommendedName>
</protein>
<dbReference type="PANTHER" id="PTHR45856:SF24">
    <property type="entry name" value="FUNGAL LIPASE-LIKE DOMAIN-CONTAINING PROTEIN"/>
    <property type="match status" value="1"/>
</dbReference>
<feature type="compositionally biased region" description="Basic and acidic residues" evidence="1">
    <location>
        <begin position="290"/>
        <end position="324"/>
    </location>
</feature>
<dbReference type="AlphaFoldDB" id="A0A6V3P1D9"/>
<feature type="region of interest" description="Disordered" evidence="1">
    <location>
        <begin position="210"/>
        <end position="324"/>
    </location>
</feature>
<dbReference type="EMBL" id="HBIV01028303">
    <property type="protein sequence ID" value="CAE0668633.1"/>
    <property type="molecule type" value="Transcribed_RNA"/>
</dbReference>
<feature type="compositionally biased region" description="Gly residues" evidence="1">
    <location>
        <begin position="265"/>
        <end position="283"/>
    </location>
</feature>
<dbReference type="CDD" id="cd00519">
    <property type="entry name" value="Lipase_3"/>
    <property type="match status" value="1"/>
</dbReference>
<feature type="transmembrane region" description="Helical" evidence="2">
    <location>
        <begin position="52"/>
        <end position="76"/>
    </location>
</feature>
<accession>A0A6V3P1D9</accession>
<feature type="compositionally biased region" description="Basic and acidic residues" evidence="1">
    <location>
        <begin position="603"/>
        <end position="612"/>
    </location>
</feature>
<dbReference type="InterPro" id="IPR002921">
    <property type="entry name" value="Fungal_lipase-type"/>
</dbReference>
<dbReference type="Pfam" id="PF01764">
    <property type="entry name" value="Lipase_3"/>
    <property type="match status" value="1"/>
</dbReference>
<dbReference type="GO" id="GO:0006629">
    <property type="term" value="P:lipid metabolic process"/>
    <property type="evidence" value="ECO:0007669"/>
    <property type="project" value="InterPro"/>
</dbReference>
<dbReference type="InterPro" id="IPR051218">
    <property type="entry name" value="Sec_MonoDiacylglyc_Lipase"/>
</dbReference>
<sequence length="619" mass="69320">MRKLRKANYYETRFRQLVFRFSAATIFLLLLILFVITQIVRIQIVFWQTQDWVVSMLLLGPMLLAVAFIVFFIVYLPPNRDIPFLAKLFLNRHSAFPVPWGDVSLASVASHDCYYDHPADESSGSGSGPLDWTREGLRVLGWVRNDTADAHLLITEVTPATARCECDEGGCHWRMRTGDLVIAFRGTGSSKNALTDLTICRTSLPMTIVAPGHSVRGQRGGVPPSDVDAGRHHQPRMSLDLKSITRSERKHKAKTSQAQVPGRGKNQGRGGGGGIGGEAAGGSEGDEDDKSSGDHSARDYQHHKAAPDRKETNNPAEGERNKDRVTIVIDGEQKDVGKDTFKRFSVRRQLSFWRSMHANGHAGRAAGVWHWLTAGTVHSGFLKHYMALREPLLEALDALLAPESFYPVRHASAVTEYHELQKPMFFRPTSLRMSDRKRTILITGHSLGAAVSTIGALDISTRYKDEYNIRLINLASPRVGDHRFARLFNHHVPDAIRVVIDRDMIPSVPQSIFSYKHVGHEAFLDTKGNVIIDRTPIEKLCMRGGAGRVSSHSFKAYDKGIYRHMALLGLDKMKEQFLRCWEVRKVNNPEMHVSSSSPKKARKEMESSKEDASVCLPFR</sequence>
<keyword evidence="2" id="KW-1133">Transmembrane helix</keyword>
<evidence type="ECO:0000313" key="4">
    <source>
        <dbReference type="EMBL" id="CAE0668629.1"/>
    </source>
</evidence>
<keyword evidence="2" id="KW-0812">Transmembrane</keyword>
<feature type="domain" description="Fungal lipase-type" evidence="3">
    <location>
        <begin position="374"/>
        <end position="510"/>
    </location>
</feature>